<keyword evidence="2 6" id="KW-0812">Transmembrane</keyword>
<gene>
    <name evidence="8" type="ORF">SMN809_LOCUS27306</name>
</gene>
<keyword evidence="3" id="KW-0862">Zinc</keyword>
<keyword evidence="3" id="KW-0864">Zinc transport</keyword>
<accession>A0A8S2U921</accession>
<name>A0A8S2U921_9BILA</name>
<dbReference type="InterPro" id="IPR027469">
    <property type="entry name" value="Cation_efflux_TMD_sf"/>
</dbReference>
<dbReference type="GO" id="GO:0005385">
    <property type="term" value="F:zinc ion transmembrane transporter activity"/>
    <property type="evidence" value="ECO:0007669"/>
    <property type="project" value="TreeGrafter"/>
</dbReference>
<feature type="domain" description="Cation efflux protein transmembrane" evidence="7">
    <location>
        <begin position="18"/>
        <end position="82"/>
    </location>
</feature>
<dbReference type="SUPFAM" id="SSF161111">
    <property type="entry name" value="Cation efflux protein transmembrane domain-like"/>
    <property type="match status" value="1"/>
</dbReference>
<keyword evidence="4 6" id="KW-1133">Transmembrane helix</keyword>
<evidence type="ECO:0000256" key="2">
    <source>
        <dbReference type="ARBA" id="ARBA00022692"/>
    </source>
</evidence>
<dbReference type="PANTHER" id="PTHR11562">
    <property type="entry name" value="CATION EFFLUX PROTEIN/ ZINC TRANSPORTER"/>
    <property type="match status" value="1"/>
</dbReference>
<evidence type="ECO:0000256" key="6">
    <source>
        <dbReference type="SAM" id="Phobius"/>
    </source>
</evidence>
<dbReference type="Proteomes" id="UP000676336">
    <property type="component" value="Unassembled WGS sequence"/>
</dbReference>
<dbReference type="EMBL" id="CAJOBI010042139">
    <property type="protein sequence ID" value="CAF4329410.1"/>
    <property type="molecule type" value="Genomic_DNA"/>
</dbReference>
<evidence type="ECO:0000313" key="8">
    <source>
        <dbReference type="EMBL" id="CAF4329410.1"/>
    </source>
</evidence>
<organism evidence="8 9">
    <name type="scientific">Rotaria magnacalcarata</name>
    <dbReference type="NCBI Taxonomy" id="392030"/>
    <lineage>
        <taxon>Eukaryota</taxon>
        <taxon>Metazoa</taxon>
        <taxon>Spiralia</taxon>
        <taxon>Gnathifera</taxon>
        <taxon>Rotifera</taxon>
        <taxon>Eurotatoria</taxon>
        <taxon>Bdelloidea</taxon>
        <taxon>Philodinida</taxon>
        <taxon>Philodinidae</taxon>
        <taxon>Rotaria</taxon>
    </lineage>
</organism>
<feature type="non-terminal residue" evidence="8">
    <location>
        <position position="83"/>
    </location>
</feature>
<evidence type="ECO:0000256" key="3">
    <source>
        <dbReference type="ARBA" id="ARBA00022906"/>
    </source>
</evidence>
<dbReference type="InterPro" id="IPR058533">
    <property type="entry name" value="Cation_efflux_TM"/>
</dbReference>
<reference evidence="8" key="1">
    <citation type="submission" date="2021-02" db="EMBL/GenBank/DDBJ databases">
        <authorList>
            <person name="Nowell W R."/>
        </authorList>
    </citation>
    <scope>NUCLEOTIDE SEQUENCE</scope>
</reference>
<proteinExistence type="predicted"/>
<dbReference type="Pfam" id="PF01545">
    <property type="entry name" value="Cation_efflux"/>
    <property type="match status" value="1"/>
</dbReference>
<sequence length="83" mass="9075">SSPLVADIVTGQSRERAIKAKKATKNINVRAAIIHVIGDFVQSVGVLCAAILIKFKPEYKLADPICTFIFSVLVLFTTITIMR</sequence>
<comment type="caution">
    <text evidence="8">The sequence shown here is derived from an EMBL/GenBank/DDBJ whole genome shotgun (WGS) entry which is preliminary data.</text>
</comment>
<feature type="transmembrane region" description="Helical" evidence="6">
    <location>
        <begin position="65"/>
        <end position="82"/>
    </location>
</feature>
<evidence type="ECO:0000313" key="9">
    <source>
        <dbReference type="Proteomes" id="UP000676336"/>
    </source>
</evidence>
<comment type="subcellular location">
    <subcellularLocation>
        <location evidence="1">Membrane</location>
        <topology evidence="1">Multi-pass membrane protein</topology>
    </subcellularLocation>
</comment>
<feature type="transmembrane region" description="Helical" evidence="6">
    <location>
        <begin position="32"/>
        <end position="53"/>
    </location>
</feature>
<evidence type="ECO:0000256" key="5">
    <source>
        <dbReference type="ARBA" id="ARBA00023136"/>
    </source>
</evidence>
<keyword evidence="3" id="KW-0813">Transport</keyword>
<keyword evidence="5 6" id="KW-0472">Membrane</keyword>
<dbReference type="Gene3D" id="1.20.1510.10">
    <property type="entry name" value="Cation efflux protein transmembrane domain"/>
    <property type="match status" value="1"/>
</dbReference>
<protein>
    <recommendedName>
        <fullName evidence="7">Cation efflux protein transmembrane domain-containing protein</fullName>
    </recommendedName>
</protein>
<dbReference type="GO" id="GO:0005886">
    <property type="term" value="C:plasma membrane"/>
    <property type="evidence" value="ECO:0007669"/>
    <property type="project" value="TreeGrafter"/>
</dbReference>
<dbReference type="InterPro" id="IPR050681">
    <property type="entry name" value="CDF/SLC30A"/>
</dbReference>
<dbReference type="GO" id="GO:0010043">
    <property type="term" value="P:response to zinc ion"/>
    <property type="evidence" value="ECO:0007669"/>
    <property type="project" value="TreeGrafter"/>
</dbReference>
<dbReference type="PANTHER" id="PTHR11562:SF84">
    <property type="entry name" value="LD05335P"/>
    <property type="match status" value="1"/>
</dbReference>
<feature type="non-terminal residue" evidence="8">
    <location>
        <position position="1"/>
    </location>
</feature>
<dbReference type="AlphaFoldDB" id="A0A8S2U921"/>
<evidence type="ECO:0000259" key="7">
    <source>
        <dbReference type="Pfam" id="PF01545"/>
    </source>
</evidence>
<evidence type="ECO:0000256" key="4">
    <source>
        <dbReference type="ARBA" id="ARBA00022989"/>
    </source>
</evidence>
<keyword evidence="3" id="KW-0406">Ion transport</keyword>
<evidence type="ECO:0000256" key="1">
    <source>
        <dbReference type="ARBA" id="ARBA00004141"/>
    </source>
</evidence>